<sequence length="138" mass="15866">MLNLIKNTQTLYGIDGYNNVIENIIQKLNAYDYYFDIKLILTEALLNAFEHGNKSDKSKPINLFYNFDGKYLNFKITSSEKNLPKINIPESVSNEDLLKDHGRGLFLINSLSDKVEFKDNSLLIQKNILNDTTEEVSI</sequence>
<keyword evidence="2" id="KW-0808">Transferase</keyword>
<dbReference type="GO" id="GO:0004673">
    <property type="term" value="F:protein histidine kinase activity"/>
    <property type="evidence" value="ECO:0007669"/>
    <property type="project" value="UniProtKB-EC"/>
</dbReference>
<dbReference type="InterPro" id="IPR036890">
    <property type="entry name" value="HATPase_C_sf"/>
</dbReference>
<dbReference type="Pfam" id="PF13581">
    <property type="entry name" value="HATPase_c_2"/>
    <property type="match status" value="1"/>
</dbReference>
<feature type="domain" description="Histidine kinase/HSP90-like ATPase" evidence="1">
    <location>
        <begin position="35"/>
        <end position="118"/>
    </location>
</feature>
<evidence type="ECO:0000313" key="2">
    <source>
        <dbReference type="EMBL" id="MFL0252445.1"/>
    </source>
</evidence>
<dbReference type="CDD" id="cd16936">
    <property type="entry name" value="HATPase_RsbW-like"/>
    <property type="match status" value="1"/>
</dbReference>
<accession>A0ABW8TIY6</accession>
<dbReference type="EC" id="2.7.13.3" evidence="2"/>
<organism evidence="2 3">
    <name type="scientific">Clostridium neuense</name>
    <dbReference type="NCBI Taxonomy" id="1728934"/>
    <lineage>
        <taxon>Bacteria</taxon>
        <taxon>Bacillati</taxon>
        <taxon>Bacillota</taxon>
        <taxon>Clostridia</taxon>
        <taxon>Eubacteriales</taxon>
        <taxon>Clostridiaceae</taxon>
        <taxon>Clostridium</taxon>
    </lineage>
</organism>
<keyword evidence="2" id="KW-0067">ATP-binding</keyword>
<keyword evidence="3" id="KW-1185">Reference proteome</keyword>
<evidence type="ECO:0000259" key="1">
    <source>
        <dbReference type="Pfam" id="PF13581"/>
    </source>
</evidence>
<evidence type="ECO:0000313" key="3">
    <source>
        <dbReference type="Proteomes" id="UP001623592"/>
    </source>
</evidence>
<dbReference type="RefSeq" id="WP_406789101.1">
    <property type="nucleotide sequence ID" value="NZ_JBJIAA010000017.1"/>
</dbReference>
<dbReference type="EMBL" id="JBJIAA010000017">
    <property type="protein sequence ID" value="MFL0252445.1"/>
    <property type="molecule type" value="Genomic_DNA"/>
</dbReference>
<dbReference type="GO" id="GO:0005524">
    <property type="term" value="F:ATP binding"/>
    <property type="evidence" value="ECO:0007669"/>
    <property type="project" value="UniProtKB-KW"/>
</dbReference>
<comment type="caution">
    <text evidence="2">The sequence shown here is derived from an EMBL/GenBank/DDBJ whole genome shotgun (WGS) entry which is preliminary data.</text>
</comment>
<reference evidence="2 3" key="1">
    <citation type="submission" date="2024-11" db="EMBL/GenBank/DDBJ databases">
        <authorList>
            <person name="Heng Y.C."/>
            <person name="Lim A.C.H."/>
            <person name="Lee J.K.Y."/>
            <person name="Kittelmann S."/>
        </authorList>
    </citation>
    <scope>NUCLEOTIDE SEQUENCE [LARGE SCALE GENOMIC DNA]</scope>
    <source>
        <strain evidence="2 3">WILCCON 0114</strain>
    </source>
</reference>
<dbReference type="Gene3D" id="3.30.565.10">
    <property type="entry name" value="Histidine kinase-like ATPase, C-terminal domain"/>
    <property type="match status" value="1"/>
</dbReference>
<keyword evidence="2" id="KW-0547">Nucleotide-binding</keyword>
<name>A0ABW8TIY6_9CLOT</name>
<protein>
    <submittedName>
        <fullName evidence="2">ATP-binding protein</fullName>
        <ecNumber evidence="2">2.7.13.3</ecNumber>
    </submittedName>
</protein>
<dbReference type="InterPro" id="IPR003594">
    <property type="entry name" value="HATPase_dom"/>
</dbReference>
<dbReference type="Proteomes" id="UP001623592">
    <property type="component" value="Unassembled WGS sequence"/>
</dbReference>
<proteinExistence type="predicted"/>
<gene>
    <name evidence="2" type="ORF">ACJDT4_18705</name>
</gene>
<dbReference type="SUPFAM" id="SSF55874">
    <property type="entry name" value="ATPase domain of HSP90 chaperone/DNA topoisomerase II/histidine kinase"/>
    <property type="match status" value="1"/>
</dbReference>